<dbReference type="Proteomes" id="UP000046393">
    <property type="component" value="Unplaced"/>
</dbReference>
<accession>A0A0N5ALG0</accession>
<evidence type="ECO:0000313" key="3">
    <source>
        <dbReference type="WBParaSite" id="SMUV_0000537801-mRNA-1"/>
    </source>
</evidence>
<proteinExistence type="predicted"/>
<name>A0A0N5ALG0_9BILA</name>
<evidence type="ECO:0000313" key="2">
    <source>
        <dbReference type="Proteomes" id="UP000046393"/>
    </source>
</evidence>
<feature type="region of interest" description="Disordered" evidence="1">
    <location>
        <begin position="67"/>
        <end position="101"/>
    </location>
</feature>
<evidence type="ECO:0000256" key="1">
    <source>
        <dbReference type="SAM" id="MobiDB-lite"/>
    </source>
</evidence>
<sequence length="223" mass="24044">MCPELNVVTANNNDCKNLLTCIRDNNMNQLKLSKAVDSTAAAPTTTASPVISFNSIQYCSSSGNSGNGGGNNSNNCSSSSNASVTDNSSNNGNNNSNNSMTTSNMERQILQQPQQQASRSNVYRVDENIAPCTSSSIMQTNFPTSSDIDIGGTIDRSNVLGLGESQQPEDTDTLWRLNTIKTSPSRKSTLTALDRSIDLNINKTVVEQQQQQQPDFQMEDLSC</sequence>
<dbReference type="AlphaFoldDB" id="A0A0N5ALG0"/>
<protein>
    <submittedName>
        <fullName evidence="3">Serine/threonine-protein kinase DDB_G0282963</fullName>
    </submittedName>
</protein>
<dbReference type="WBParaSite" id="SMUV_0000537801-mRNA-1">
    <property type="protein sequence ID" value="SMUV_0000537801-mRNA-1"/>
    <property type="gene ID" value="SMUV_0000537801"/>
</dbReference>
<organism evidence="2 3">
    <name type="scientific">Syphacia muris</name>
    <dbReference type="NCBI Taxonomy" id="451379"/>
    <lineage>
        <taxon>Eukaryota</taxon>
        <taxon>Metazoa</taxon>
        <taxon>Ecdysozoa</taxon>
        <taxon>Nematoda</taxon>
        <taxon>Chromadorea</taxon>
        <taxon>Rhabditida</taxon>
        <taxon>Spirurina</taxon>
        <taxon>Oxyuridomorpha</taxon>
        <taxon>Oxyuroidea</taxon>
        <taxon>Oxyuridae</taxon>
        <taxon>Syphacia</taxon>
    </lineage>
</organism>
<keyword evidence="2" id="KW-1185">Reference proteome</keyword>
<reference evidence="3" key="1">
    <citation type="submission" date="2017-02" db="UniProtKB">
        <authorList>
            <consortium name="WormBaseParasite"/>
        </authorList>
    </citation>
    <scope>IDENTIFICATION</scope>
</reference>
<feature type="compositionally biased region" description="Low complexity" evidence="1">
    <location>
        <begin position="72"/>
        <end position="101"/>
    </location>
</feature>